<proteinExistence type="predicted"/>
<evidence type="ECO:0000313" key="1">
    <source>
        <dbReference type="EMBL" id="SEJ11514.1"/>
    </source>
</evidence>
<accession>A0A1H6W8G3</accession>
<name>A0A1H6W8G3_9FIRM</name>
<evidence type="ECO:0000313" key="2">
    <source>
        <dbReference type="Proteomes" id="UP000199662"/>
    </source>
</evidence>
<protein>
    <submittedName>
        <fullName evidence="1">Uncharacterized protein</fullName>
    </submittedName>
</protein>
<dbReference type="EMBL" id="FNZK01000003">
    <property type="protein sequence ID" value="SEJ11514.1"/>
    <property type="molecule type" value="Genomic_DNA"/>
</dbReference>
<dbReference type="AlphaFoldDB" id="A0A1H6W8G3"/>
<reference evidence="1 2" key="1">
    <citation type="submission" date="2016-10" db="EMBL/GenBank/DDBJ databases">
        <authorList>
            <person name="de Groot N.N."/>
        </authorList>
    </citation>
    <scope>NUCLEOTIDE SEQUENCE [LARGE SCALE GENOMIC DNA]</scope>
    <source>
        <strain evidence="1 2">DSM 2179</strain>
    </source>
</reference>
<organism evidence="1 2">
    <name type="scientific">Propionispira arboris</name>
    <dbReference type="NCBI Taxonomy" id="84035"/>
    <lineage>
        <taxon>Bacteria</taxon>
        <taxon>Bacillati</taxon>
        <taxon>Bacillota</taxon>
        <taxon>Negativicutes</taxon>
        <taxon>Selenomonadales</taxon>
        <taxon>Selenomonadaceae</taxon>
        <taxon>Propionispira</taxon>
    </lineage>
</organism>
<dbReference type="STRING" id="84035.SAMN05660742_103214"/>
<keyword evidence="2" id="KW-1185">Reference proteome</keyword>
<dbReference type="Proteomes" id="UP000199662">
    <property type="component" value="Unassembled WGS sequence"/>
</dbReference>
<gene>
    <name evidence="1" type="ORF">SAMN05660742_103214</name>
</gene>
<sequence>MKLRQPFDFIKTVPNPVGEAYKMRVSELSFIESFFILFNHKEV</sequence>